<dbReference type="EMBL" id="BGPR01008902">
    <property type="protein sequence ID" value="GBN36778.1"/>
    <property type="molecule type" value="Genomic_DNA"/>
</dbReference>
<dbReference type="AlphaFoldDB" id="A0A4Y2NBG6"/>
<name>A0A4Y2NBG6_ARAVE</name>
<accession>A0A4Y2NBG6</accession>
<comment type="caution">
    <text evidence="1">The sequence shown here is derived from an EMBL/GenBank/DDBJ whole genome shotgun (WGS) entry which is preliminary data.</text>
</comment>
<evidence type="ECO:0000313" key="1">
    <source>
        <dbReference type="EMBL" id="GBN36778.1"/>
    </source>
</evidence>
<organism evidence="1 2">
    <name type="scientific">Araneus ventricosus</name>
    <name type="common">Orbweaver spider</name>
    <name type="synonym">Epeira ventricosa</name>
    <dbReference type="NCBI Taxonomy" id="182803"/>
    <lineage>
        <taxon>Eukaryota</taxon>
        <taxon>Metazoa</taxon>
        <taxon>Ecdysozoa</taxon>
        <taxon>Arthropoda</taxon>
        <taxon>Chelicerata</taxon>
        <taxon>Arachnida</taxon>
        <taxon>Araneae</taxon>
        <taxon>Araneomorphae</taxon>
        <taxon>Entelegynae</taxon>
        <taxon>Araneoidea</taxon>
        <taxon>Araneidae</taxon>
        <taxon>Araneus</taxon>
    </lineage>
</organism>
<proteinExistence type="predicted"/>
<reference evidence="1 2" key="1">
    <citation type="journal article" date="2019" name="Sci. Rep.">
        <title>Orb-weaving spider Araneus ventricosus genome elucidates the spidroin gene catalogue.</title>
        <authorList>
            <person name="Kono N."/>
            <person name="Nakamura H."/>
            <person name="Ohtoshi R."/>
            <person name="Moran D.A.P."/>
            <person name="Shinohara A."/>
            <person name="Yoshida Y."/>
            <person name="Fujiwara M."/>
            <person name="Mori M."/>
            <person name="Tomita M."/>
            <person name="Arakawa K."/>
        </authorList>
    </citation>
    <scope>NUCLEOTIDE SEQUENCE [LARGE SCALE GENOMIC DNA]</scope>
</reference>
<keyword evidence="2" id="KW-1185">Reference proteome</keyword>
<protein>
    <submittedName>
        <fullName evidence="1">Uncharacterized protein</fullName>
    </submittedName>
</protein>
<sequence length="18" mass="2093">SNRNFDTGVRDGRFVCLH</sequence>
<evidence type="ECO:0000313" key="2">
    <source>
        <dbReference type="Proteomes" id="UP000499080"/>
    </source>
</evidence>
<dbReference type="Proteomes" id="UP000499080">
    <property type="component" value="Unassembled WGS sequence"/>
</dbReference>
<feature type="non-terminal residue" evidence="1">
    <location>
        <position position="1"/>
    </location>
</feature>
<gene>
    <name evidence="1" type="ORF">AVEN_191737_1</name>
</gene>